<keyword evidence="3" id="KW-1185">Reference proteome</keyword>
<dbReference type="Proteomes" id="UP001469553">
    <property type="component" value="Unassembled WGS sequence"/>
</dbReference>
<name>A0ABV0Z4V6_9TELE</name>
<evidence type="ECO:0000256" key="1">
    <source>
        <dbReference type="SAM" id="SignalP"/>
    </source>
</evidence>
<organism evidence="2 3">
    <name type="scientific">Ameca splendens</name>
    <dbReference type="NCBI Taxonomy" id="208324"/>
    <lineage>
        <taxon>Eukaryota</taxon>
        <taxon>Metazoa</taxon>
        <taxon>Chordata</taxon>
        <taxon>Craniata</taxon>
        <taxon>Vertebrata</taxon>
        <taxon>Euteleostomi</taxon>
        <taxon>Actinopterygii</taxon>
        <taxon>Neopterygii</taxon>
        <taxon>Teleostei</taxon>
        <taxon>Neoteleostei</taxon>
        <taxon>Acanthomorphata</taxon>
        <taxon>Ovalentaria</taxon>
        <taxon>Atherinomorphae</taxon>
        <taxon>Cyprinodontiformes</taxon>
        <taxon>Goodeidae</taxon>
        <taxon>Ameca</taxon>
    </lineage>
</organism>
<feature type="chain" id="PRO_5045414004" evidence="1">
    <location>
        <begin position="29"/>
        <end position="127"/>
    </location>
</feature>
<comment type="caution">
    <text evidence="2">The sequence shown here is derived from an EMBL/GenBank/DDBJ whole genome shotgun (WGS) entry which is preliminary data.</text>
</comment>
<evidence type="ECO:0000313" key="2">
    <source>
        <dbReference type="EMBL" id="MEQ2301120.1"/>
    </source>
</evidence>
<feature type="signal peptide" evidence="1">
    <location>
        <begin position="1"/>
        <end position="28"/>
    </location>
</feature>
<proteinExistence type="predicted"/>
<keyword evidence="1" id="KW-0732">Signal</keyword>
<accession>A0ABV0Z4V6</accession>
<gene>
    <name evidence="2" type="ORF">AMECASPLE_032693</name>
</gene>
<sequence>MEIRKRASGCCVWSLLVTVWMTLQGAAALAEGLAYIVVTITRVRSCSRKYGLMLTASSSMSLLQSVSSIVKCAELHHLPFTNKHSQTPSSLLDISGKLLPNKVQQLLMRRGFQNIKSSPQGSTLSYD</sequence>
<protein>
    <submittedName>
        <fullName evidence="2">Uncharacterized protein</fullName>
    </submittedName>
</protein>
<evidence type="ECO:0000313" key="3">
    <source>
        <dbReference type="Proteomes" id="UP001469553"/>
    </source>
</evidence>
<dbReference type="EMBL" id="JAHRIP010051309">
    <property type="protein sequence ID" value="MEQ2301120.1"/>
    <property type="molecule type" value="Genomic_DNA"/>
</dbReference>
<reference evidence="2 3" key="1">
    <citation type="submission" date="2021-06" db="EMBL/GenBank/DDBJ databases">
        <authorList>
            <person name="Palmer J.M."/>
        </authorList>
    </citation>
    <scope>NUCLEOTIDE SEQUENCE [LARGE SCALE GENOMIC DNA]</scope>
    <source>
        <strain evidence="2 3">AS_MEX2019</strain>
        <tissue evidence="2">Muscle</tissue>
    </source>
</reference>